<protein>
    <submittedName>
        <fullName evidence="2">Uncharacterized protein</fullName>
    </submittedName>
</protein>
<evidence type="ECO:0000313" key="3">
    <source>
        <dbReference type="Proteomes" id="UP000324106"/>
    </source>
</evidence>
<reference evidence="2 3" key="1">
    <citation type="submission" date="2018-05" db="EMBL/GenBank/DDBJ databases">
        <title>Streptomyces venezuelae.</title>
        <authorList>
            <person name="Kim W."/>
            <person name="Lee N."/>
            <person name="Cho B.-K."/>
        </authorList>
    </citation>
    <scope>NUCLEOTIDE SEQUENCE [LARGE SCALE GENOMIC DNA]</scope>
    <source>
        <strain evidence="2 3">ATCC 15068</strain>
    </source>
</reference>
<gene>
    <name evidence="2" type="ORF">DEJ46_06110</name>
</gene>
<organism evidence="2 3">
    <name type="scientific">Streptomyces venezuelae</name>
    <dbReference type="NCBI Taxonomy" id="54571"/>
    <lineage>
        <taxon>Bacteria</taxon>
        <taxon>Bacillati</taxon>
        <taxon>Actinomycetota</taxon>
        <taxon>Actinomycetes</taxon>
        <taxon>Kitasatosporales</taxon>
        <taxon>Streptomycetaceae</taxon>
        <taxon>Streptomyces</taxon>
    </lineage>
</organism>
<dbReference type="Proteomes" id="UP000324106">
    <property type="component" value="Chromosome"/>
</dbReference>
<proteinExistence type="predicted"/>
<evidence type="ECO:0000256" key="1">
    <source>
        <dbReference type="SAM" id="MobiDB-lite"/>
    </source>
</evidence>
<dbReference type="OrthoDB" id="4277341at2"/>
<sequence>MHDPDDSLASFASVLAGELPGKWTSDYHPDHGGDAYYHDLTVDVWDMDQVAETTATYAVDHCAVLTRDDGTRLFVMDRKGHDDGFLIAAMAPDALPVAAYQGVREPDGIAVPDDPFRAAEDVILSLLPRYDKALAQVRHNASRLTSSPPHGTNVVMTWSGDALVVTPPERPDIADVLADHGFVRDADKELLVLGGDDSSRQAASVRAAGSRLAELGIGVVLRQSARSTLGTTAPRPAAPQTSAPQRSR</sequence>
<feature type="region of interest" description="Disordered" evidence="1">
    <location>
        <begin position="225"/>
        <end position="248"/>
    </location>
</feature>
<feature type="compositionally biased region" description="Polar residues" evidence="1">
    <location>
        <begin position="239"/>
        <end position="248"/>
    </location>
</feature>
<dbReference type="RefSeq" id="WP_150264530.1">
    <property type="nucleotide sequence ID" value="NZ_CP029194.1"/>
</dbReference>
<dbReference type="EMBL" id="CP029194">
    <property type="protein sequence ID" value="QES18712.1"/>
    <property type="molecule type" value="Genomic_DNA"/>
</dbReference>
<name>A0A5P2AKJ1_STRVZ</name>
<evidence type="ECO:0000313" key="2">
    <source>
        <dbReference type="EMBL" id="QES18712.1"/>
    </source>
</evidence>
<dbReference type="AlphaFoldDB" id="A0A5P2AKJ1"/>
<accession>A0A5P2AKJ1</accession>